<dbReference type="eggNOG" id="ENOG502S4ZA">
    <property type="taxonomic scope" value="Eukaryota"/>
</dbReference>
<dbReference type="RefSeq" id="XP_007911699.1">
    <property type="nucleotide sequence ID" value="XM_007913508.1"/>
</dbReference>
<feature type="compositionally biased region" description="Polar residues" evidence="1">
    <location>
        <begin position="37"/>
        <end position="47"/>
    </location>
</feature>
<proteinExistence type="predicted"/>
<dbReference type="HOGENOM" id="CLU_064527_0_0_1"/>
<feature type="region of interest" description="Disordered" evidence="1">
    <location>
        <begin position="1"/>
        <end position="81"/>
    </location>
</feature>
<dbReference type="PROSITE" id="PS00028">
    <property type="entry name" value="ZINC_FINGER_C2H2_1"/>
    <property type="match status" value="1"/>
</dbReference>
<dbReference type="EMBL" id="KB932817">
    <property type="protein sequence ID" value="EOO03665.1"/>
    <property type="molecule type" value="Genomic_DNA"/>
</dbReference>
<evidence type="ECO:0000313" key="4">
    <source>
        <dbReference type="Proteomes" id="UP000014074"/>
    </source>
</evidence>
<dbReference type="KEGG" id="tmn:UCRPA7_919"/>
<gene>
    <name evidence="3" type="ORF">UCRPA7_919</name>
</gene>
<evidence type="ECO:0000256" key="1">
    <source>
        <dbReference type="SAM" id="MobiDB-lite"/>
    </source>
</evidence>
<dbReference type="Gene3D" id="3.30.160.60">
    <property type="entry name" value="Classic Zinc Finger"/>
    <property type="match status" value="1"/>
</dbReference>
<feature type="compositionally biased region" description="Basic residues" evidence="1">
    <location>
        <begin position="65"/>
        <end position="74"/>
    </location>
</feature>
<evidence type="ECO:0000259" key="2">
    <source>
        <dbReference type="PROSITE" id="PS00028"/>
    </source>
</evidence>
<keyword evidence="4" id="KW-1185">Reference proteome</keyword>
<dbReference type="AlphaFoldDB" id="R8BWF6"/>
<dbReference type="SMART" id="SM00355">
    <property type="entry name" value="ZnF_C2H2"/>
    <property type="match status" value="2"/>
</dbReference>
<sequence>MPPYLPQDEAATAPEPATAPPTKRRGRPKGWKPGMPYSSSGAPTPSGSLKRADRREGHAVNYALKQRRRGRPARKPSPTPQEIFEKLQPRYVPFLCEWKGCPAELQNAETLRKHVYVVHGRSEVLQCKWARCGEAAPCPTFSSRDRFERHMEERHLVPFTWHLGDGYGNSMAPVEARGASDSVPDYLLDDEGKQVTPSVKDQEVEDFITWRNNRRRLRELLLQRDANAPYEDEDGNEIAP</sequence>
<evidence type="ECO:0000313" key="3">
    <source>
        <dbReference type="EMBL" id="EOO03665.1"/>
    </source>
</evidence>
<dbReference type="Proteomes" id="UP000014074">
    <property type="component" value="Unassembled WGS sequence"/>
</dbReference>
<reference evidence="4" key="1">
    <citation type="journal article" date="2013" name="Genome Announc.">
        <title>Draft genome sequence of the ascomycete Phaeoacremonium aleophilum strain UCR-PA7, a causal agent of the esca disease complex in grapevines.</title>
        <authorList>
            <person name="Blanco-Ulate B."/>
            <person name="Rolshausen P."/>
            <person name="Cantu D."/>
        </authorList>
    </citation>
    <scope>NUCLEOTIDE SEQUENCE [LARGE SCALE GENOMIC DNA]</scope>
    <source>
        <strain evidence="4">UCR-PA7</strain>
    </source>
</reference>
<dbReference type="GeneID" id="19329851"/>
<dbReference type="InterPro" id="IPR013087">
    <property type="entry name" value="Znf_C2H2_type"/>
</dbReference>
<protein>
    <submittedName>
        <fullName evidence="3">Putative c2h2 finger domain-containing protein</fullName>
    </submittedName>
</protein>
<name>R8BWF6_PHAM7</name>
<organism evidence="3 4">
    <name type="scientific">Phaeoacremonium minimum (strain UCR-PA7)</name>
    <name type="common">Esca disease fungus</name>
    <name type="synonym">Togninia minima</name>
    <dbReference type="NCBI Taxonomy" id="1286976"/>
    <lineage>
        <taxon>Eukaryota</taxon>
        <taxon>Fungi</taxon>
        <taxon>Dikarya</taxon>
        <taxon>Ascomycota</taxon>
        <taxon>Pezizomycotina</taxon>
        <taxon>Sordariomycetes</taxon>
        <taxon>Sordariomycetidae</taxon>
        <taxon>Togniniales</taxon>
        <taxon>Togniniaceae</taxon>
        <taxon>Phaeoacremonium</taxon>
    </lineage>
</organism>
<accession>R8BWF6</accession>
<feature type="domain" description="C2H2-type" evidence="2">
    <location>
        <begin position="96"/>
        <end position="119"/>
    </location>
</feature>
<dbReference type="OrthoDB" id="5424797at2759"/>